<dbReference type="InterPro" id="IPR016181">
    <property type="entry name" value="Acyl_CoA_acyltransferase"/>
</dbReference>
<name>A0A8A4THN4_SULCO</name>
<proteinExistence type="predicted"/>
<dbReference type="InterPro" id="IPR000182">
    <property type="entry name" value="GNAT_dom"/>
</dbReference>
<dbReference type="KEGG" id="scor:J3U87_25765"/>
<dbReference type="EMBL" id="CP071793">
    <property type="protein sequence ID" value="QTD49007.1"/>
    <property type="molecule type" value="Genomic_DNA"/>
</dbReference>
<dbReference type="SUPFAM" id="SSF82199">
    <property type="entry name" value="SET domain"/>
    <property type="match status" value="1"/>
</dbReference>
<dbReference type="GO" id="GO:0016279">
    <property type="term" value="F:protein-lysine N-methyltransferase activity"/>
    <property type="evidence" value="ECO:0007669"/>
    <property type="project" value="TreeGrafter"/>
</dbReference>
<organism evidence="2 3">
    <name type="scientific">Sulfidibacter corallicola</name>
    <dbReference type="NCBI Taxonomy" id="2818388"/>
    <lineage>
        <taxon>Bacteria</taxon>
        <taxon>Pseudomonadati</taxon>
        <taxon>Acidobacteriota</taxon>
        <taxon>Holophagae</taxon>
        <taxon>Acanthopleuribacterales</taxon>
        <taxon>Acanthopleuribacteraceae</taxon>
        <taxon>Sulfidibacter</taxon>
    </lineage>
</organism>
<accession>A0A8A4THN4</accession>
<reference evidence="2" key="1">
    <citation type="submission" date="2021-03" db="EMBL/GenBank/DDBJ databases">
        <title>Acanthopleuribacteraceae sp. M133.</title>
        <authorList>
            <person name="Wang G."/>
        </authorList>
    </citation>
    <scope>NUCLEOTIDE SEQUENCE</scope>
    <source>
        <strain evidence="2">M133</strain>
    </source>
</reference>
<dbReference type="PANTHER" id="PTHR13271:SF137">
    <property type="entry name" value="SET DOMAIN-CONTAINING PROTEIN"/>
    <property type="match status" value="1"/>
</dbReference>
<dbReference type="PROSITE" id="PS51186">
    <property type="entry name" value="GNAT"/>
    <property type="match status" value="1"/>
</dbReference>
<evidence type="ECO:0000313" key="3">
    <source>
        <dbReference type="Proteomes" id="UP000663929"/>
    </source>
</evidence>
<dbReference type="Pfam" id="PF00583">
    <property type="entry name" value="Acetyltransf_1"/>
    <property type="match status" value="1"/>
</dbReference>
<dbReference type="InterPro" id="IPR050600">
    <property type="entry name" value="SETD3_SETD6_MTase"/>
</dbReference>
<dbReference type="RefSeq" id="WP_237378656.1">
    <property type="nucleotide sequence ID" value="NZ_CP071793.1"/>
</dbReference>
<dbReference type="PANTHER" id="PTHR13271">
    <property type="entry name" value="UNCHARACTERIZED PUTATIVE METHYLTRANSFERASE"/>
    <property type="match status" value="1"/>
</dbReference>
<sequence>MNTMAESEACGAFDPLRDWLQSGGAQLPKMEIRHIGSAERGLFSREPLACGERLMCIPRHLVMCSDLARESQIGRDMTKASLPFESQQTYLAAFILTELEKTHSPWHTYLNTLPKSFEEVPIFFKDEWLEVIKGSLTHKLIQDRRSLIRGEYAMLCEAVPSFASFPFTRFSWTMTAVDTRCFVIPSRFGGQAVALVPFADMGTHDRSTPTQWSYSEASQSFHFTATSDMPAGVHVSIDYGTKTKTKLFVRYGRLEADPSEGTAEIEVPLLSDDPWRREKAAFIRRCGGPIFHLSLSDFSGLENLLSAIRCALADWNSLTQRMLTGAGKPHTRAGEHAVFGMLADLCRQALARFSPSPTSHPLWGRYAMDDDGSDEQMEHLLEMRDAERSLLYRLLDFAKQMGSHLAGPATSTLGQGNQPRLNAAPRARTALWHDQRPPLSSQPEPIIAIQTHLDHGEGCSTGNDPLLMISTDATAWPLLCRIQVQPEQRHFTPSPLELIHRQLTQTHRPTQIVAIHHGMRPIGMFTLSFEVGGQVWLDGFQLDRDYQGQGIGRRALRTALNLALGNRACRGVWLKVHRDNLVGIRLFAKEGFSWNTMHDGNPNGMITMKKLHSVIQNHQSSSWAIPENSPMSTREALRVAV</sequence>
<feature type="domain" description="N-acetyltransferase" evidence="1">
    <location>
        <begin position="467"/>
        <end position="613"/>
    </location>
</feature>
<dbReference type="Gene3D" id="3.40.630.30">
    <property type="match status" value="1"/>
</dbReference>
<dbReference type="GO" id="GO:0016747">
    <property type="term" value="F:acyltransferase activity, transferring groups other than amino-acyl groups"/>
    <property type="evidence" value="ECO:0007669"/>
    <property type="project" value="InterPro"/>
</dbReference>
<protein>
    <submittedName>
        <fullName evidence="2">GNAT family N-acetyltransferase</fullName>
    </submittedName>
</protein>
<dbReference type="CDD" id="cd04301">
    <property type="entry name" value="NAT_SF"/>
    <property type="match status" value="1"/>
</dbReference>
<keyword evidence="3" id="KW-1185">Reference proteome</keyword>
<dbReference type="CDD" id="cd10527">
    <property type="entry name" value="SET_LSMT"/>
    <property type="match status" value="1"/>
</dbReference>
<evidence type="ECO:0000259" key="1">
    <source>
        <dbReference type="PROSITE" id="PS51186"/>
    </source>
</evidence>
<dbReference type="Proteomes" id="UP000663929">
    <property type="component" value="Chromosome"/>
</dbReference>
<dbReference type="AlphaFoldDB" id="A0A8A4THN4"/>
<dbReference type="SUPFAM" id="SSF55729">
    <property type="entry name" value="Acyl-CoA N-acyltransferases (Nat)"/>
    <property type="match status" value="1"/>
</dbReference>
<dbReference type="InterPro" id="IPR046341">
    <property type="entry name" value="SET_dom_sf"/>
</dbReference>
<dbReference type="Gene3D" id="3.90.1410.10">
    <property type="entry name" value="set domain protein methyltransferase, domain 1"/>
    <property type="match status" value="1"/>
</dbReference>
<gene>
    <name evidence="2" type="ORF">J3U87_25765</name>
</gene>
<evidence type="ECO:0000313" key="2">
    <source>
        <dbReference type="EMBL" id="QTD49007.1"/>
    </source>
</evidence>